<keyword evidence="3" id="KW-1185">Reference proteome</keyword>
<evidence type="ECO:0000313" key="3">
    <source>
        <dbReference type="Proteomes" id="UP001516400"/>
    </source>
</evidence>
<feature type="region of interest" description="Disordered" evidence="1">
    <location>
        <begin position="46"/>
        <end position="81"/>
    </location>
</feature>
<comment type="caution">
    <text evidence="2">The sequence shown here is derived from an EMBL/GenBank/DDBJ whole genome shotgun (WGS) entry which is preliminary data.</text>
</comment>
<sequence length="105" mass="11911">MEWKFITIFMNRDSLKTDCVDMGRILMAASGFEVDVFLDPHIQDDSQKLTSQKSPEHCLESEQQERIDATAENQKSFSSGIPSHSFVRFQLATIVDPVLSTSQEN</sequence>
<reference evidence="2 3" key="1">
    <citation type="journal article" date="2021" name="BMC Biol.">
        <title>Horizontally acquired antibacterial genes associated with adaptive radiation of ladybird beetles.</title>
        <authorList>
            <person name="Li H.S."/>
            <person name="Tang X.F."/>
            <person name="Huang Y.H."/>
            <person name="Xu Z.Y."/>
            <person name="Chen M.L."/>
            <person name="Du X.Y."/>
            <person name="Qiu B.Y."/>
            <person name="Chen P.T."/>
            <person name="Zhang W."/>
            <person name="Slipinski A."/>
            <person name="Escalona H.E."/>
            <person name="Waterhouse R.M."/>
            <person name="Zwick A."/>
            <person name="Pang H."/>
        </authorList>
    </citation>
    <scope>NUCLEOTIDE SEQUENCE [LARGE SCALE GENOMIC DNA]</scope>
    <source>
        <strain evidence="2">SYSU2018</strain>
    </source>
</reference>
<proteinExistence type="predicted"/>
<feature type="compositionally biased region" description="Basic and acidic residues" evidence="1">
    <location>
        <begin position="54"/>
        <end position="69"/>
    </location>
</feature>
<dbReference type="AlphaFoldDB" id="A0ABD2N463"/>
<name>A0ABD2N463_9CUCU</name>
<gene>
    <name evidence="2" type="ORF">HHI36_014786</name>
</gene>
<accession>A0ABD2N463</accession>
<evidence type="ECO:0000256" key="1">
    <source>
        <dbReference type="SAM" id="MobiDB-lite"/>
    </source>
</evidence>
<dbReference type="EMBL" id="JABFTP020000062">
    <property type="protein sequence ID" value="KAL3273337.1"/>
    <property type="molecule type" value="Genomic_DNA"/>
</dbReference>
<organism evidence="2 3">
    <name type="scientific">Cryptolaemus montrouzieri</name>
    <dbReference type="NCBI Taxonomy" id="559131"/>
    <lineage>
        <taxon>Eukaryota</taxon>
        <taxon>Metazoa</taxon>
        <taxon>Ecdysozoa</taxon>
        <taxon>Arthropoda</taxon>
        <taxon>Hexapoda</taxon>
        <taxon>Insecta</taxon>
        <taxon>Pterygota</taxon>
        <taxon>Neoptera</taxon>
        <taxon>Endopterygota</taxon>
        <taxon>Coleoptera</taxon>
        <taxon>Polyphaga</taxon>
        <taxon>Cucujiformia</taxon>
        <taxon>Coccinelloidea</taxon>
        <taxon>Coccinellidae</taxon>
        <taxon>Scymninae</taxon>
        <taxon>Scymnini</taxon>
        <taxon>Cryptolaemus</taxon>
    </lineage>
</organism>
<feature type="compositionally biased region" description="Polar residues" evidence="1">
    <location>
        <begin position="71"/>
        <end position="81"/>
    </location>
</feature>
<evidence type="ECO:0000313" key="2">
    <source>
        <dbReference type="EMBL" id="KAL3273337.1"/>
    </source>
</evidence>
<dbReference type="Proteomes" id="UP001516400">
    <property type="component" value="Unassembled WGS sequence"/>
</dbReference>
<protein>
    <submittedName>
        <fullName evidence="2">Uncharacterized protein</fullName>
    </submittedName>
</protein>